<keyword evidence="2" id="KW-1133">Transmembrane helix</keyword>
<keyword evidence="4" id="KW-1185">Reference proteome</keyword>
<feature type="compositionally biased region" description="Basic and acidic residues" evidence="1">
    <location>
        <begin position="204"/>
        <end position="213"/>
    </location>
</feature>
<dbReference type="PANTHER" id="PTHR31912:SF34">
    <property type="entry name" value="NOTOCHORD-RELATED PROTEIN"/>
    <property type="match status" value="1"/>
</dbReference>
<accession>A0A8H6WIZ4</accession>
<reference evidence="3" key="1">
    <citation type="submission" date="2020-05" db="EMBL/GenBank/DDBJ databases">
        <title>Mycena genomes resolve the evolution of fungal bioluminescence.</title>
        <authorList>
            <person name="Tsai I.J."/>
        </authorList>
    </citation>
    <scope>NUCLEOTIDE SEQUENCE</scope>
    <source>
        <strain evidence="3">110903Hualien_Pintung</strain>
    </source>
</reference>
<keyword evidence="2" id="KW-0812">Transmembrane</keyword>
<proteinExistence type="predicted"/>
<evidence type="ECO:0000256" key="1">
    <source>
        <dbReference type="SAM" id="MobiDB-lite"/>
    </source>
</evidence>
<dbReference type="Proteomes" id="UP000613580">
    <property type="component" value="Unassembled WGS sequence"/>
</dbReference>
<evidence type="ECO:0000313" key="3">
    <source>
        <dbReference type="EMBL" id="KAF7316638.1"/>
    </source>
</evidence>
<dbReference type="PANTHER" id="PTHR31912">
    <property type="entry name" value="IP13529P"/>
    <property type="match status" value="1"/>
</dbReference>
<dbReference type="AlphaFoldDB" id="A0A8H6WIZ4"/>
<dbReference type="OrthoDB" id="2246127at2759"/>
<sequence length="1098" mass="123368">MPLSRGPRRLLDRQQTCYERVHLRKTPKCEWGSAAILGLLLLIPMLASVLLAVLSVCEIMGRELVLTAAQLMPFCLRGILDTFCSADTLKTTKMVRVVMLGPFAPLWISFSRLQARWTMLYENFVAEGSSRTLNGSQQLFCIEARQYGPVSDWTSSVSVISRVFMCATQLWAVRKQAISRSVLAPDAGPSSLTSDPEMDVDGEDSSRRRFEDAPHTLAAVRGSLLHTLEQLKNGPAAEDTWVDSETGVVDWGSSLMDVDMTMHDSLDVRTMALLASKLEEFLNEETRDVGSDDEEAERSDAESSTDAETPLPFLPGRKTRKVNASAEKSEWYPWPDKETCVLDVLRHIPRCSFSKKQNAAIHWAMLALGLKDLPSDRVMDDIDKALQPLCGIQSIRYAGKLGHVYYTNDFAGIIAQEMANPSVRKHLQFLPEDNGSKLAEAWQAKRWLDELDSDLATPMHRIGSQDFYVHEPAILQSGDTCIPTRWFERDGQVFARVWRMQQVADHNGWVVDISQTYELSAAQFLVAFPAFIATHNQRNLADPRLINGVYSAPNTELSPWTYTNSLHGNRWRSQANGHRVVAFPVWLYCDDTSGNQSKKWNKHNSFLFTAAGLPRRLVHLESNIHFLATSNIAPPLEMLDGIVDQLCSAQARGIWAWDSILNEIVLVIPRITQFMKRGLARNREYTCNELKSQFAAATIVGGKTDYKSAKTSSGVKDTYMEVFVEKIFAISTKKKIPKPQKQAMVNALCATLPAELTSPVWRIKDLDPTQDTPVEILHVILLGFVKYFWRDAIARLKAPEKAILSTRLSSFDVSGLGISPLSGHTLVDYSGSLTGRDFRAIAQAAPFVLHGLLETERVQAWAALGAVVSLVWQPEIREPRLLHSDFGRQLTRLDHNHTDQFLEGPLHTRQEQGYKPKFPNNSSSNVDAPGWQPSSPTIPSSDDTVLLPGSNGSHFDRHNVTTFLDAIANEKGLSNEHRFDLHVFHTLGVDLKMDYILASLMKQQSLYDEMNKQNRQLQEVLDKVIAGAWGKHWSHGRPERHVIFFFFLCFVLICLRETDLTAFAKQLIVDPKRTTYDNDSVIGELEARLFPPRLALSV</sequence>
<organism evidence="3 4">
    <name type="scientific">Mycena chlorophos</name>
    <name type="common">Agaric fungus</name>
    <name type="synonym">Agaricus chlorophos</name>
    <dbReference type="NCBI Taxonomy" id="658473"/>
    <lineage>
        <taxon>Eukaryota</taxon>
        <taxon>Fungi</taxon>
        <taxon>Dikarya</taxon>
        <taxon>Basidiomycota</taxon>
        <taxon>Agaricomycotina</taxon>
        <taxon>Agaricomycetes</taxon>
        <taxon>Agaricomycetidae</taxon>
        <taxon>Agaricales</taxon>
        <taxon>Marasmiineae</taxon>
        <taxon>Mycenaceae</taxon>
        <taxon>Mycena</taxon>
    </lineage>
</organism>
<feature type="region of interest" description="Disordered" evidence="1">
    <location>
        <begin position="185"/>
        <end position="213"/>
    </location>
</feature>
<gene>
    <name evidence="3" type="ORF">HMN09_00396400</name>
</gene>
<name>A0A8H6WIZ4_MYCCL</name>
<dbReference type="EMBL" id="JACAZE010000005">
    <property type="protein sequence ID" value="KAF7316638.1"/>
    <property type="molecule type" value="Genomic_DNA"/>
</dbReference>
<feature type="region of interest" description="Disordered" evidence="1">
    <location>
        <begin position="903"/>
        <end position="941"/>
    </location>
</feature>
<protein>
    <submittedName>
        <fullName evidence="3">Uncharacterized protein</fullName>
    </submittedName>
</protein>
<feature type="region of interest" description="Disordered" evidence="1">
    <location>
        <begin position="284"/>
        <end position="316"/>
    </location>
</feature>
<evidence type="ECO:0000256" key="2">
    <source>
        <dbReference type="SAM" id="Phobius"/>
    </source>
</evidence>
<evidence type="ECO:0000313" key="4">
    <source>
        <dbReference type="Proteomes" id="UP000613580"/>
    </source>
</evidence>
<comment type="caution">
    <text evidence="3">The sequence shown here is derived from an EMBL/GenBank/DDBJ whole genome shotgun (WGS) entry which is preliminary data.</text>
</comment>
<feature type="compositionally biased region" description="Basic and acidic residues" evidence="1">
    <location>
        <begin position="903"/>
        <end position="914"/>
    </location>
</feature>
<feature type="transmembrane region" description="Helical" evidence="2">
    <location>
        <begin position="34"/>
        <end position="56"/>
    </location>
</feature>
<keyword evidence="2" id="KW-0472">Membrane</keyword>